<dbReference type="Proteomes" id="UP000435112">
    <property type="component" value="Unassembled WGS sequence"/>
</dbReference>
<gene>
    <name evidence="1" type="ORF">PR002_g14239</name>
</gene>
<sequence length="82" mass="9512">MRRACTLCLVVTYLSGNNLDRNMLKNLCIYYTGRAPFPVIHIIGRWYCASRPHITREPATISYRKTRRSYPGLGTIRDLAHK</sequence>
<dbReference type="OrthoDB" id="10386620at2759"/>
<dbReference type="AlphaFoldDB" id="A0A6A3L434"/>
<dbReference type="EMBL" id="QXFU01000980">
    <property type="protein sequence ID" value="KAE9014372.1"/>
    <property type="molecule type" value="Genomic_DNA"/>
</dbReference>
<evidence type="ECO:0000313" key="2">
    <source>
        <dbReference type="Proteomes" id="UP000435112"/>
    </source>
</evidence>
<proteinExistence type="predicted"/>
<reference evidence="1 2" key="1">
    <citation type="submission" date="2018-09" db="EMBL/GenBank/DDBJ databases">
        <title>Genomic investigation of the strawberry pathogen Phytophthora fragariae indicates pathogenicity is determined by transcriptional variation in three key races.</title>
        <authorList>
            <person name="Adams T.M."/>
            <person name="Armitage A.D."/>
            <person name="Sobczyk M.K."/>
            <person name="Bates H.J."/>
            <person name="Dunwell J.M."/>
            <person name="Nellist C.F."/>
            <person name="Harrison R.J."/>
        </authorList>
    </citation>
    <scope>NUCLEOTIDE SEQUENCE [LARGE SCALE GENOMIC DNA]</scope>
    <source>
        <strain evidence="1 2">SCRP324</strain>
    </source>
</reference>
<name>A0A6A3L434_9STRA</name>
<protein>
    <submittedName>
        <fullName evidence="1">Uncharacterized protein</fullName>
    </submittedName>
</protein>
<comment type="caution">
    <text evidence="1">The sequence shown here is derived from an EMBL/GenBank/DDBJ whole genome shotgun (WGS) entry which is preliminary data.</text>
</comment>
<organism evidence="1 2">
    <name type="scientific">Phytophthora rubi</name>
    <dbReference type="NCBI Taxonomy" id="129364"/>
    <lineage>
        <taxon>Eukaryota</taxon>
        <taxon>Sar</taxon>
        <taxon>Stramenopiles</taxon>
        <taxon>Oomycota</taxon>
        <taxon>Peronosporomycetes</taxon>
        <taxon>Peronosporales</taxon>
        <taxon>Peronosporaceae</taxon>
        <taxon>Phytophthora</taxon>
    </lineage>
</organism>
<evidence type="ECO:0000313" key="1">
    <source>
        <dbReference type="EMBL" id="KAE9014372.1"/>
    </source>
</evidence>
<accession>A0A6A3L434</accession>